<dbReference type="Proteomes" id="UP000050761">
    <property type="component" value="Unassembled WGS sequence"/>
</dbReference>
<evidence type="ECO:0000259" key="1">
    <source>
        <dbReference type="PROSITE" id="PS50055"/>
    </source>
</evidence>
<proteinExistence type="predicted"/>
<dbReference type="PRINTS" id="PR00700">
    <property type="entry name" value="PRTYPHPHTASE"/>
</dbReference>
<dbReference type="InterPro" id="IPR036691">
    <property type="entry name" value="Endo/exonu/phosph_ase_sf"/>
</dbReference>
<dbReference type="AlphaFoldDB" id="A0A183GL56"/>
<dbReference type="GO" id="GO:0004725">
    <property type="term" value="F:protein tyrosine phosphatase activity"/>
    <property type="evidence" value="ECO:0007669"/>
    <property type="project" value="InterPro"/>
</dbReference>
<evidence type="ECO:0000313" key="3">
    <source>
        <dbReference type="Proteomes" id="UP000050761"/>
    </source>
</evidence>
<dbReference type="OrthoDB" id="6058203at2759"/>
<dbReference type="InterPro" id="IPR000242">
    <property type="entry name" value="PTP_cat"/>
</dbReference>
<reference evidence="4" key="2">
    <citation type="submission" date="2019-09" db="UniProtKB">
        <authorList>
            <consortium name="WormBaseParasite"/>
        </authorList>
    </citation>
    <scope>IDENTIFICATION</scope>
</reference>
<dbReference type="InterPro" id="IPR029021">
    <property type="entry name" value="Prot-tyrosine_phosphatase-like"/>
</dbReference>
<gene>
    <name evidence="2" type="ORF">HPBE_LOCUS23426</name>
</gene>
<dbReference type="Gene3D" id="3.90.190.10">
    <property type="entry name" value="Protein tyrosine phosphatase superfamily"/>
    <property type="match status" value="1"/>
</dbReference>
<dbReference type="SUPFAM" id="SSF52799">
    <property type="entry name" value="(Phosphotyrosine protein) phosphatases II"/>
    <property type="match status" value="1"/>
</dbReference>
<sequence length="194" mass="21659">MKIVVAAKERLYHFFSAYASQTGCSDRAKDEFWNLLDEKIAELPPKDVIIVAGDLNGHDVGCLDATRVKLECCADDYIHANYVGTPNSSKRFICTQAPLEKTCKDFWMMCIQDRVEYIVMLCNIIEKGAKKCYQYFPANPGSLCFGDITIECIGSTMLDLGVSENTPGCLTRHTLKGLQGNCLNGTPERQERVL</sequence>
<evidence type="ECO:0000313" key="4">
    <source>
        <dbReference type="WBParaSite" id="HPBE_0002342601-mRNA-1"/>
    </source>
</evidence>
<keyword evidence="3" id="KW-1185">Reference proteome</keyword>
<protein>
    <submittedName>
        <fullName evidence="4">Tyrosine-protein phosphatase domain-containing protein</fullName>
    </submittedName>
</protein>
<name>A0A183GL56_HELPZ</name>
<dbReference type="EMBL" id="UZAH01035047">
    <property type="protein sequence ID" value="VDP38750.1"/>
    <property type="molecule type" value="Genomic_DNA"/>
</dbReference>
<dbReference type="InterPro" id="IPR052782">
    <property type="entry name" value="Oocyte-zygote_transition_reg"/>
</dbReference>
<dbReference type="PROSITE" id="PS50055">
    <property type="entry name" value="TYR_PHOSPHATASE_PTP"/>
    <property type="match status" value="1"/>
</dbReference>
<dbReference type="Pfam" id="PF00102">
    <property type="entry name" value="Y_phosphatase"/>
    <property type="match status" value="1"/>
</dbReference>
<evidence type="ECO:0000313" key="2">
    <source>
        <dbReference type="EMBL" id="VDP38750.1"/>
    </source>
</evidence>
<dbReference type="WBParaSite" id="HPBE_0002342601-mRNA-1">
    <property type="protein sequence ID" value="HPBE_0002342601-mRNA-1"/>
    <property type="gene ID" value="HPBE_0002342601"/>
</dbReference>
<reference evidence="2 3" key="1">
    <citation type="submission" date="2018-11" db="EMBL/GenBank/DDBJ databases">
        <authorList>
            <consortium name="Pathogen Informatics"/>
        </authorList>
    </citation>
    <scope>NUCLEOTIDE SEQUENCE [LARGE SCALE GENOMIC DNA]</scope>
</reference>
<dbReference type="CDD" id="cd00047">
    <property type="entry name" value="PTPc"/>
    <property type="match status" value="1"/>
</dbReference>
<organism evidence="3 4">
    <name type="scientific">Heligmosomoides polygyrus</name>
    <name type="common">Parasitic roundworm</name>
    <dbReference type="NCBI Taxonomy" id="6339"/>
    <lineage>
        <taxon>Eukaryota</taxon>
        <taxon>Metazoa</taxon>
        <taxon>Ecdysozoa</taxon>
        <taxon>Nematoda</taxon>
        <taxon>Chromadorea</taxon>
        <taxon>Rhabditida</taxon>
        <taxon>Rhabditina</taxon>
        <taxon>Rhabditomorpha</taxon>
        <taxon>Strongyloidea</taxon>
        <taxon>Heligmosomidae</taxon>
        <taxon>Heligmosomoides</taxon>
    </lineage>
</organism>
<accession>A0A183GL56</accession>
<accession>A0A3P8D5U6</accession>
<dbReference type="PANTHER" id="PTHR46163">
    <property type="entry name" value="TYROSINE-PROTEIN PHOSPHATASE-RELATED"/>
    <property type="match status" value="1"/>
</dbReference>
<feature type="domain" description="Tyrosine-protein phosphatase" evidence="1">
    <location>
        <begin position="34"/>
        <end position="151"/>
    </location>
</feature>
<dbReference type="SUPFAM" id="SSF56219">
    <property type="entry name" value="DNase I-like"/>
    <property type="match status" value="1"/>
</dbReference>
<dbReference type="PANTHER" id="PTHR46163:SF5">
    <property type="entry name" value="TYROSINE-PROTEIN PHOSPHATASE"/>
    <property type="match status" value="1"/>
</dbReference>
<dbReference type="SMART" id="SM00194">
    <property type="entry name" value="PTPc"/>
    <property type="match status" value="1"/>
</dbReference>